<name>A0A3B1CQE2_9ZZZZ</name>
<gene>
    <name evidence="1" type="ORF">MNBD_NITROSPIRAE01-1204</name>
</gene>
<dbReference type="AlphaFoldDB" id="A0A3B1CQE2"/>
<dbReference type="EMBL" id="UOGF01000007">
    <property type="protein sequence ID" value="VAX26218.1"/>
    <property type="molecule type" value="Genomic_DNA"/>
</dbReference>
<sequence length="172" mass="19077">MSLKLINKEWLEDNDCFGCGHLNEHGLKIAVFRDSEDETRLLGRLDAKTHMTGFPGMMHGGVIYTALDCLSSWVPTIFLAEIRAAWVLRSATIKYLRPVLGTKLIDLSAKIEASVPAWQAVSVQAEARNAAGKLLVSGRFKMVPLSLDRFKNVAGLDELPLNWQRLLGETQA</sequence>
<proteinExistence type="predicted"/>
<evidence type="ECO:0008006" key="2">
    <source>
        <dbReference type="Google" id="ProtNLM"/>
    </source>
</evidence>
<protein>
    <recommendedName>
        <fullName evidence="2">Thioesterase domain-containing protein</fullName>
    </recommendedName>
</protein>
<reference evidence="1" key="1">
    <citation type="submission" date="2018-06" db="EMBL/GenBank/DDBJ databases">
        <authorList>
            <person name="Zhirakovskaya E."/>
        </authorList>
    </citation>
    <scope>NUCLEOTIDE SEQUENCE</scope>
</reference>
<accession>A0A3B1CQE2</accession>
<dbReference type="SUPFAM" id="SSF54637">
    <property type="entry name" value="Thioesterase/thiol ester dehydrase-isomerase"/>
    <property type="match status" value="1"/>
</dbReference>
<evidence type="ECO:0000313" key="1">
    <source>
        <dbReference type="EMBL" id="VAX26218.1"/>
    </source>
</evidence>
<dbReference type="InterPro" id="IPR029069">
    <property type="entry name" value="HotDog_dom_sf"/>
</dbReference>
<dbReference type="CDD" id="cd03443">
    <property type="entry name" value="PaaI_thioesterase"/>
    <property type="match status" value="1"/>
</dbReference>
<dbReference type="Gene3D" id="3.10.129.10">
    <property type="entry name" value="Hotdog Thioesterase"/>
    <property type="match status" value="1"/>
</dbReference>
<organism evidence="1">
    <name type="scientific">hydrothermal vent metagenome</name>
    <dbReference type="NCBI Taxonomy" id="652676"/>
    <lineage>
        <taxon>unclassified sequences</taxon>
        <taxon>metagenomes</taxon>
        <taxon>ecological metagenomes</taxon>
    </lineage>
</organism>